<accession>A0A239F6V5</accession>
<dbReference type="EMBL" id="FZOQ01000008">
    <property type="protein sequence ID" value="SNS52527.1"/>
    <property type="molecule type" value="Genomic_DNA"/>
</dbReference>
<evidence type="ECO:0000256" key="1">
    <source>
        <dbReference type="SAM" id="MobiDB-lite"/>
    </source>
</evidence>
<name>A0A239F6V5_9BACT</name>
<sequence length="56" mass="6213">MKRPYSVKGVGKTLFENTLPYWKATSSCTKMAPSLSDFPKSSFDSPVRGARKSKGR</sequence>
<proteinExistence type="predicted"/>
<gene>
    <name evidence="2" type="ORF">SAMN06296052_10839</name>
</gene>
<feature type="region of interest" description="Disordered" evidence="1">
    <location>
        <begin position="33"/>
        <end position="56"/>
    </location>
</feature>
<evidence type="ECO:0000313" key="2">
    <source>
        <dbReference type="EMBL" id="SNS52527.1"/>
    </source>
</evidence>
<evidence type="ECO:0000313" key="3">
    <source>
        <dbReference type="Proteomes" id="UP000198432"/>
    </source>
</evidence>
<keyword evidence="3" id="KW-1185">Reference proteome</keyword>
<dbReference type="Proteomes" id="UP000198432">
    <property type="component" value="Unassembled WGS sequence"/>
</dbReference>
<organism evidence="2 3">
    <name type="scientific">Pontibacter ummariensis</name>
    <dbReference type="NCBI Taxonomy" id="1610492"/>
    <lineage>
        <taxon>Bacteria</taxon>
        <taxon>Pseudomonadati</taxon>
        <taxon>Bacteroidota</taxon>
        <taxon>Cytophagia</taxon>
        <taxon>Cytophagales</taxon>
        <taxon>Hymenobacteraceae</taxon>
        <taxon>Pontibacter</taxon>
    </lineage>
</organism>
<reference evidence="3" key="1">
    <citation type="submission" date="2017-06" db="EMBL/GenBank/DDBJ databases">
        <authorList>
            <person name="Varghese N."/>
            <person name="Submissions S."/>
        </authorList>
    </citation>
    <scope>NUCLEOTIDE SEQUENCE [LARGE SCALE GENOMIC DNA]</scope>
    <source>
        <strain evidence="3">NKM1</strain>
    </source>
</reference>
<dbReference type="AlphaFoldDB" id="A0A239F6V5"/>
<protein>
    <submittedName>
        <fullName evidence="2">Uncharacterized protein</fullName>
    </submittedName>
</protein>